<accession>A0A1K2H738</accession>
<organism evidence="5 6">
    <name type="scientific">Chitinimonas taiwanensis DSM 18899</name>
    <dbReference type="NCBI Taxonomy" id="1121279"/>
    <lineage>
        <taxon>Bacteria</taxon>
        <taxon>Pseudomonadati</taxon>
        <taxon>Pseudomonadota</taxon>
        <taxon>Betaproteobacteria</taxon>
        <taxon>Neisseriales</taxon>
        <taxon>Chitinibacteraceae</taxon>
        <taxon>Chitinimonas</taxon>
    </lineage>
</organism>
<dbReference type="Gene3D" id="1.20.1250.20">
    <property type="entry name" value="MFS general substrate transporter like domains"/>
    <property type="match status" value="2"/>
</dbReference>
<keyword evidence="6" id="KW-1185">Reference proteome</keyword>
<dbReference type="GO" id="GO:0016020">
    <property type="term" value="C:membrane"/>
    <property type="evidence" value="ECO:0007669"/>
    <property type="project" value="InterPro"/>
</dbReference>
<dbReference type="InterPro" id="IPR004747">
    <property type="entry name" value="CynX-like"/>
</dbReference>
<dbReference type="InterPro" id="IPR052524">
    <property type="entry name" value="MFS_Cyanate_Porter"/>
</dbReference>
<feature type="transmembrane region" description="Helical" evidence="4">
    <location>
        <begin position="331"/>
        <end position="352"/>
    </location>
</feature>
<keyword evidence="3 4" id="KW-0472">Membrane</keyword>
<gene>
    <name evidence="5" type="ORF">SAMN02745887_00545</name>
</gene>
<dbReference type="GO" id="GO:0022857">
    <property type="term" value="F:transmembrane transporter activity"/>
    <property type="evidence" value="ECO:0007669"/>
    <property type="project" value="InterPro"/>
</dbReference>
<evidence type="ECO:0000256" key="1">
    <source>
        <dbReference type="ARBA" id="ARBA00022692"/>
    </source>
</evidence>
<dbReference type="OrthoDB" id="5317164at2"/>
<dbReference type="Pfam" id="PF07690">
    <property type="entry name" value="MFS_1"/>
    <property type="match status" value="1"/>
</dbReference>
<dbReference type="NCBIfam" id="TIGR00896">
    <property type="entry name" value="CynX"/>
    <property type="match status" value="1"/>
</dbReference>
<dbReference type="InterPro" id="IPR011701">
    <property type="entry name" value="MFS"/>
</dbReference>
<protein>
    <submittedName>
        <fullName evidence="5">MFS transporter, CP family, cyanate transporter</fullName>
    </submittedName>
</protein>
<dbReference type="EMBL" id="FPKR01000002">
    <property type="protein sequence ID" value="SFZ72154.1"/>
    <property type="molecule type" value="Genomic_DNA"/>
</dbReference>
<dbReference type="InterPro" id="IPR036259">
    <property type="entry name" value="MFS_trans_sf"/>
</dbReference>
<sequence>MSSTSKSAWLLLAGMVLVGLNLRPALSSIAPVLSAVREGASLSAAGAGLLTTLPVLCLGLFAPLAPWLARRIGAEQTILAVLLVLMAALLLRPFSGVAGLFLGTVLAGACIGIGNVLLPAIVKREFAHKVGPVTGLYTMALCLGAALAAGATVPVQNLANGDWRPALAFWALPALIAAFAWWPQLRQHREIRSSGHVGGLWRDPLAWQVMLYMGSQSSLSYCVFGWLPTILSERGMTPLAAGFMMSLSVLVQLSSALAGPWLATRGRDQRAAIALVLGLTLAGLLGCIYAPLEQVWIWAVVLGLGQGGTFSIALTLIVLRASDAQVAGELSGMAQGGGYTIAALGPFLVGALHEWTHGWHAVALLFVVISVVALLAGLGAGRNLHVRAGGGAH</sequence>
<dbReference type="STRING" id="1121279.SAMN02745887_00545"/>
<feature type="transmembrane region" description="Helical" evidence="4">
    <location>
        <begin position="271"/>
        <end position="291"/>
    </location>
</feature>
<reference evidence="5 6" key="1">
    <citation type="submission" date="2016-11" db="EMBL/GenBank/DDBJ databases">
        <authorList>
            <person name="Jaros S."/>
            <person name="Januszkiewicz K."/>
            <person name="Wedrychowicz H."/>
        </authorList>
    </citation>
    <scope>NUCLEOTIDE SEQUENCE [LARGE SCALE GENOMIC DNA]</scope>
    <source>
        <strain evidence="5 6">DSM 18899</strain>
    </source>
</reference>
<evidence type="ECO:0000313" key="6">
    <source>
        <dbReference type="Proteomes" id="UP000186513"/>
    </source>
</evidence>
<evidence type="ECO:0000313" key="5">
    <source>
        <dbReference type="EMBL" id="SFZ72154.1"/>
    </source>
</evidence>
<feature type="transmembrane region" description="Helical" evidence="4">
    <location>
        <begin position="167"/>
        <end position="185"/>
    </location>
</feature>
<feature type="transmembrane region" description="Helical" evidence="4">
    <location>
        <begin position="239"/>
        <end position="259"/>
    </location>
</feature>
<evidence type="ECO:0000256" key="4">
    <source>
        <dbReference type="SAM" id="Phobius"/>
    </source>
</evidence>
<feature type="transmembrane region" description="Helical" evidence="4">
    <location>
        <begin position="43"/>
        <end position="65"/>
    </location>
</feature>
<dbReference type="Proteomes" id="UP000186513">
    <property type="component" value="Unassembled WGS sequence"/>
</dbReference>
<dbReference type="SUPFAM" id="SSF103473">
    <property type="entry name" value="MFS general substrate transporter"/>
    <property type="match status" value="1"/>
</dbReference>
<name>A0A1K2H738_9NEIS</name>
<dbReference type="PANTHER" id="PTHR23523:SF2">
    <property type="entry name" value="2-NITROIMIDAZOLE TRANSPORTER"/>
    <property type="match status" value="1"/>
</dbReference>
<dbReference type="RefSeq" id="WP_072427091.1">
    <property type="nucleotide sequence ID" value="NZ_FPKR01000002.1"/>
</dbReference>
<dbReference type="PANTHER" id="PTHR23523">
    <property type="match status" value="1"/>
</dbReference>
<feature type="transmembrane region" description="Helical" evidence="4">
    <location>
        <begin position="205"/>
        <end position="227"/>
    </location>
</feature>
<feature type="transmembrane region" description="Helical" evidence="4">
    <location>
        <begin position="100"/>
        <end position="122"/>
    </location>
</feature>
<evidence type="ECO:0000256" key="2">
    <source>
        <dbReference type="ARBA" id="ARBA00022989"/>
    </source>
</evidence>
<dbReference type="AlphaFoldDB" id="A0A1K2H738"/>
<feature type="transmembrane region" description="Helical" evidence="4">
    <location>
        <begin position="134"/>
        <end position="155"/>
    </location>
</feature>
<keyword evidence="1 4" id="KW-0812">Transmembrane</keyword>
<dbReference type="CDD" id="cd17339">
    <property type="entry name" value="MFS_NIMT_CynX_like"/>
    <property type="match status" value="1"/>
</dbReference>
<evidence type="ECO:0000256" key="3">
    <source>
        <dbReference type="ARBA" id="ARBA00023136"/>
    </source>
</evidence>
<feature type="transmembrane region" description="Helical" evidence="4">
    <location>
        <begin position="358"/>
        <end position="378"/>
    </location>
</feature>
<feature type="transmembrane region" description="Helical" evidence="4">
    <location>
        <begin position="77"/>
        <end position="94"/>
    </location>
</feature>
<proteinExistence type="predicted"/>
<keyword evidence="2 4" id="KW-1133">Transmembrane helix</keyword>
<feature type="transmembrane region" description="Helical" evidence="4">
    <location>
        <begin position="297"/>
        <end position="319"/>
    </location>
</feature>